<organism evidence="1 2">
    <name type="scientific">Sebaldella termitidis (strain ATCC 33386 / NCTC 11300)</name>
    <dbReference type="NCBI Taxonomy" id="526218"/>
    <lineage>
        <taxon>Bacteria</taxon>
        <taxon>Fusobacteriati</taxon>
        <taxon>Fusobacteriota</taxon>
        <taxon>Fusobacteriia</taxon>
        <taxon>Fusobacteriales</taxon>
        <taxon>Leptotrichiaceae</taxon>
        <taxon>Sebaldella</taxon>
    </lineage>
</organism>
<dbReference type="Proteomes" id="UP000000845">
    <property type="component" value="Chromosome"/>
</dbReference>
<gene>
    <name evidence="1" type="ordered locus">Sterm_3595</name>
</gene>
<dbReference type="EMBL" id="CP001739">
    <property type="protein sequence ID" value="ACZ10429.1"/>
    <property type="molecule type" value="Genomic_DNA"/>
</dbReference>
<dbReference type="HOGENOM" id="CLU_2571893_0_0_0"/>
<dbReference type="RefSeq" id="WP_012863011.1">
    <property type="nucleotide sequence ID" value="NC_013517.1"/>
</dbReference>
<evidence type="ECO:0000313" key="2">
    <source>
        <dbReference type="Proteomes" id="UP000000845"/>
    </source>
</evidence>
<protein>
    <submittedName>
        <fullName evidence="1">Uncharacterized protein</fullName>
    </submittedName>
</protein>
<evidence type="ECO:0000313" key="1">
    <source>
        <dbReference type="EMBL" id="ACZ10429.1"/>
    </source>
</evidence>
<dbReference type="STRING" id="526218.Sterm_3595"/>
<keyword evidence="2" id="KW-1185">Reference proteome</keyword>
<dbReference type="AlphaFoldDB" id="D1ARE3"/>
<dbReference type="KEGG" id="str:Sterm_3595"/>
<reference evidence="1 2" key="2">
    <citation type="journal article" date="2010" name="Stand. Genomic Sci.">
        <title>Complete genome sequence of Sebaldella termitidis type strain (NCTC 11300).</title>
        <authorList>
            <person name="Harmon-Smith M."/>
            <person name="Celia L."/>
            <person name="Chertkov O."/>
            <person name="Lapidus A."/>
            <person name="Copeland A."/>
            <person name="Glavina Del Rio T."/>
            <person name="Nolan M."/>
            <person name="Lucas S."/>
            <person name="Tice H."/>
            <person name="Cheng J.F."/>
            <person name="Han C."/>
            <person name="Detter J.C."/>
            <person name="Bruce D."/>
            <person name="Goodwin L."/>
            <person name="Pitluck S."/>
            <person name="Pati A."/>
            <person name="Liolios K."/>
            <person name="Ivanova N."/>
            <person name="Mavromatis K."/>
            <person name="Mikhailova N."/>
            <person name="Chen A."/>
            <person name="Palaniappan K."/>
            <person name="Land M."/>
            <person name="Hauser L."/>
            <person name="Chang Y.J."/>
            <person name="Jeffries C.D."/>
            <person name="Brettin T."/>
            <person name="Goker M."/>
            <person name="Beck B."/>
            <person name="Bristow J."/>
            <person name="Eisen J.A."/>
            <person name="Markowitz V."/>
            <person name="Hugenholtz P."/>
            <person name="Kyrpides N.C."/>
            <person name="Klenk H.P."/>
            <person name="Chen F."/>
        </authorList>
    </citation>
    <scope>NUCLEOTIDE SEQUENCE [LARGE SCALE GENOMIC DNA]</scope>
    <source>
        <strain evidence="2">ATCC 33386 / NCTC 11300</strain>
    </source>
</reference>
<sequence length="81" mass="9581">MISKETLFNTLFEENLVTDPKLIKLNQEILDLENQFQEKYGNEVFKDYCKISEMILDELLECADFSFKSGFALREYLKNSN</sequence>
<proteinExistence type="predicted"/>
<accession>D1ARE3</accession>
<reference evidence="2" key="1">
    <citation type="submission" date="2009-09" db="EMBL/GenBank/DDBJ databases">
        <title>The complete chromosome of Sebaldella termitidis ATCC 33386.</title>
        <authorList>
            <consortium name="US DOE Joint Genome Institute (JGI-PGF)"/>
            <person name="Lucas S."/>
            <person name="Copeland A."/>
            <person name="Lapidus A."/>
            <person name="Glavina del Rio T."/>
            <person name="Dalin E."/>
            <person name="Tice H."/>
            <person name="Bruce D."/>
            <person name="Goodwin L."/>
            <person name="Pitluck S."/>
            <person name="Kyrpides N."/>
            <person name="Mavromatis K."/>
            <person name="Ivanova N."/>
            <person name="Mikhailova N."/>
            <person name="Sims D."/>
            <person name="Meincke L."/>
            <person name="Brettin T."/>
            <person name="Detter J.C."/>
            <person name="Han C."/>
            <person name="Larimer F."/>
            <person name="Land M."/>
            <person name="Hauser L."/>
            <person name="Markowitz V."/>
            <person name="Cheng J.F."/>
            <person name="Hugenholtz P."/>
            <person name="Woyke T."/>
            <person name="Wu D."/>
            <person name="Eisen J.A."/>
        </authorList>
    </citation>
    <scope>NUCLEOTIDE SEQUENCE [LARGE SCALE GENOMIC DNA]</scope>
    <source>
        <strain evidence="2">ATCC 33386 / NCTC 11300</strain>
    </source>
</reference>
<name>D1ARE3_SEBTE</name>